<feature type="region of interest" description="Disordered" evidence="1">
    <location>
        <begin position="96"/>
        <end position="129"/>
    </location>
</feature>
<proteinExistence type="predicted"/>
<organism evidence="2 3">
    <name type="scientific">Puccinia coronata f. sp. avenae</name>
    <dbReference type="NCBI Taxonomy" id="200324"/>
    <lineage>
        <taxon>Eukaryota</taxon>
        <taxon>Fungi</taxon>
        <taxon>Dikarya</taxon>
        <taxon>Basidiomycota</taxon>
        <taxon>Pucciniomycotina</taxon>
        <taxon>Pucciniomycetes</taxon>
        <taxon>Pucciniales</taxon>
        <taxon>Pucciniaceae</taxon>
        <taxon>Puccinia</taxon>
    </lineage>
</organism>
<evidence type="ECO:0000313" key="3">
    <source>
        <dbReference type="Proteomes" id="UP000235388"/>
    </source>
</evidence>
<dbReference type="EMBL" id="PGCJ01000837">
    <property type="protein sequence ID" value="PLW18130.1"/>
    <property type="molecule type" value="Genomic_DNA"/>
</dbReference>
<gene>
    <name evidence="2" type="ORF">PCANC_12695</name>
</gene>
<dbReference type="AlphaFoldDB" id="A0A2N5SY26"/>
<evidence type="ECO:0000256" key="1">
    <source>
        <dbReference type="SAM" id="MobiDB-lite"/>
    </source>
</evidence>
<protein>
    <submittedName>
        <fullName evidence="2">Uncharacterized protein</fullName>
    </submittedName>
</protein>
<name>A0A2N5SY26_9BASI</name>
<accession>A0A2N5SY26</accession>
<sequence>MSPDQDNEIPDTNEYATHCLHAQIYAARDSRQPLASSPQNNPANWLYCCRRGSQVPRRVGTVYSLLSRPLTSIEGDCHAPAHHSVVAMPANGTNAITNNELSTKALPRGSGQGLTPSPKDKPRGFRGNP</sequence>
<dbReference type="Proteomes" id="UP000235388">
    <property type="component" value="Unassembled WGS sequence"/>
</dbReference>
<reference evidence="2 3" key="1">
    <citation type="submission" date="2017-11" db="EMBL/GenBank/DDBJ databases">
        <title>De novo assembly and phasing of dikaryotic genomes from two isolates of Puccinia coronata f. sp. avenae, the causal agent of oat crown rust.</title>
        <authorList>
            <person name="Miller M.E."/>
            <person name="Zhang Y."/>
            <person name="Omidvar V."/>
            <person name="Sperschneider J."/>
            <person name="Schwessinger B."/>
            <person name="Raley C."/>
            <person name="Palmer J.M."/>
            <person name="Garnica D."/>
            <person name="Upadhyaya N."/>
            <person name="Rathjen J."/>
            <person name="Taylor J.M."/>
            <person name="Park R.F."/>
            <person name="Dodds P.N."/>
            <person name="Hirsch C.D."/>
            <person name="Kianian S.F."/>
            <person name="Figueroa M."/>
        </authorList>
    </citation>
    <scope>NUCLEOTIDE SEQUENCE [LARGE SCALE GENOMIC DNA]</scope>
    <source>
        <strain evidence="2">12NC29</strain>
    </source>
</reference>
<keyword evidence="3" id="KW-1185">Reference proteome</keyword>
<evidence type="ECO:0000313" key="2">
    <source>
        <dbReference type="EMBL" id="PLW18130.1"/>
    </source>
</evidence>
<comment type="caution">
    <text evidence="2">The sequence shown here is derived from an EMBL/GenBank/DDBJ whole genome shotgun (WGS) entry which is preliminary data.</text>
</comment>